<protein>
    <recommendedName>
        <fullName evidence="5">Carboxylic ester hydrolase</fullName>
        <ecNumber evidence="5">3.1.1.-</ecNumber>
    </recommendedName>
</protein>
<evidence type="ECO:0000256" key="5">
    <source>
        <dbReference type="RuleBase" id="RU361235"/>
    </source>
</evidence>
<keyword evidence="8" id="KW-1185">Reference proteome</keyword>
<dbReference type="RefSeq" id="XP_026273279.2">
    <property type="nucleotide sequence ID" value="XM_026417494.2"/>
</dbReference>
<dbReference type="SUPFAM" id="SSF53474">
    <property type="entry name" value="alpha/beta-Hydrolases"/>
    <property type="match status" value="1"/>
</dbReference>
<evidence type="ECO:0000313" key="8">
    <source>
        <dbReference type="Proteomes" id="UP000504606"/>
    </source>
</evidence>
<keyword evidence="3 5" id="KW-0378">Hydrolase</keyword>
<dbReference type="KEGG" id="foc:113203015"/>
<evidence type="ECO:0000259" key="7">
    <source>
        <dbReference type="Pfam" id="PF00135"/>
    </source>
</evidence>
<evidence type="ECO:0000313" key="9">
    <source>
        <dbReference type="RefSeq" id="XP_026273279.2"/>
    </source>
</evidence>
<dbReference type="InterPro" id="IPR002018">
    <property type="entry name" value="CarbesteraseB"/>
</dbReference>
<keyword evidence="4" id="KW-0325">Glycoprotein</keyword>
<comment type="similarity">
    <text evidence="1 5">Belongs to the type-B carboxylesterase/lipase family.</text>
</comment>
<dbReference type="PANTHER" id="PTHR43142:SF1">
    <property type="entry name" value="CARBOXYLIC ESTER HYDROLASE"/>
    <property type="match status" value="1"/>
</dbReference>
<dbReference type="InterPro" id="IPR019819">
    <property type="entry name" value="Carboxylesterase_B_CS"/>
</dbReference>
<dbReference type="Gene3D" id="3.40.50.1820">
    <property type="entry name" value="alpha/beta hydrolase"/>
    <property type="match status" value="1"/>
</dbReference>
<feature type="transmembrane region" description="Helical" evidence="6">
    <location>
        <begin position="12"/>
        <end position="35"/>
    </location>
</feature>
<dbReference type="OrthoDB" id="19653at2759"/>
<accession>A0A6J1RWD9</accession>
<evidence type="ECO:0000256" key="6">
    <source>
        <dbReference type="SAM" id="Phobius"/>
    </source>
</evidence>
<evidence type="ECO:0000256" key="1">
    <source>
        <dbReference type="ARBA" id="ARBA00005964"/>
    </source>
</evidence>
<name>A0A6J1RWD9_FRAOC</name>
<keyword evidence="6" id="KW-0472">Membrane</keyword>
<evidence type="ECO:0000256" key="2">
    <source>
        <dbReference type="ARBA" id="ARBA00022487"/>
    </source>
</evidence>
<keyword evidence="6" id="KW-0812">Transmembrane</keyword>
<sequence length="602" mass="67448">MTLTPTRRKKLVLIVCGAVIAVVIAAVVAVIVLVLPDQDEEVKSSYPEVTVAEGRLLGQWVDIPGSDVSYASFRGIPYAEPPLGPLRFKPPQPTSWDGIRTANYDGNQCMQEGGGSEDCLYLNVYTPKLNGSDKLLPVYFFIHGGSFIFGSGSRNVYGPEFFLLQNVVVVTINYRLNAFGFLNLDNDIAPGNAGIKDQIAALQWVHRNIEKFGGDPKLITIGGQSAGAASAHWLSLLPESRGLVHRTILESGSALHSWAYNEDNFDVALDLGSRLGRSYLTSVEEVAQLVMEVPAEAILNAALSVVNDRTMRNTTQIPFAVSPERRAPFQGPPALITQDPEKYLLADMNPLPMFLGMNSREWLGGFYYYGWAAKPDVMRARIQDLLSVFPKNVIPYGDSSAYLNRTPTPNEWDQAVWTVRQKFFKDNATDCDDTCVFKKYLDDIFIGNDIARLAELRARNARSETYLYRFAVRAEYSLSPLQDPDQAQGGAVHSDELGYLWKMEELNQTLNGYDLAPTTLRRMVSLWTSYIKNGTPTPEHMTDEYYKEWKQAFLTNEHRRAHGNVIYYDISDRPSLMQQPISSVNAPFWLDVYQQCREGKST</sequence>
<reference evidence="9" key="1">
    <citation type="submission" date="2025-08" db="UniProtKB">
        <authorList>
            <consortium name="RefSeq"/>
        </authorList>
    </citation>
    <scope>IDENTIFICATION</scope>
    <source>
        <tissue evidence="9">Whole organism</tissue>
    </source>
</reference>
<keyword evidence="2" id="KW-0719">Serine esterase</keyword>
<proteinExistence type="inferred from homology"/>
<feature type="domain" description="Carboxylesterase type B" evidence="7">
    <location>
        <begin position="47"/>
        <end position="557"/>
    </location>
</feature>
<evidence type="ECO:0000256" key="3">
    <source>
        <dbReference type="ARBA" id="ARBA00022801"/>
    </source>
</evidence>
<keyword evidence="6" id="KW-1133">Transmembrane helix</keyword>
<dbReference type="InterPro" id="IPR019826">
    <property type="entry name" value="Carboxylesterase_B_AS"/>
</dbReference>
<dbReference type="AlphaFoldDB" id="A0A6J1RWD9"/>
<dbReference type="PROSITE" id="PS00941">
    <property type="entry name" value="CARBOXYLESTERASE_B_2"/>
    <property type="match status" value="1"/>
</dbReference>
<dbReference type="Pfam" id="PF00135">
    <property type="entry name" value="COesterase"/>
    <property type="match status" value="1"/>
</dbReference>
<dbReference type="InterPro" id="IPR029058">
    <property type="entry name" value="AB_hydrolase_fold"/>
</dbReference>
<dbReference type="EC" id="3.1.1.-" evidence="5"/>
<organism evidence="8 9">
    <name type="scientific">Frankliniella occidentalis</name>
    <name type="common">Western flower thrips</name>
    <name type="synonym">Euthrips occidentalis</name>
    <dbReference type="NCBI Taxonomy" id="133901"/>
    <lineage>
        <taxon>Eukaryota</taxon>
        <taxon>Metazoa</taxon>
        <taxon>Ecdysozoa</taxon>
        <taxon>Arthropoda</taxon>
        <taxon>Hexapoda</taxon>
        <taxon>Insecta</taxon>
        <taxon>Pterygota</taxon>
        <taxon>Neoptera</taxon>
        <taxon>Paraneoptera</taxon>
        <taxon>Thysanoptera</taxon>
        <taxon>Terebrantia</taxon>
        <taxon>Thripoidea</taxon>
        <taxon>Thripidae</taxon>
        <taxon>Frankliniella</taxon>
    </lineage>
</organism>
<gene>
    <name evidence="9" type="primary">LOC113203015</name>
</gene>
<evidence type="ECO:0000256" key="4">
    <source>
        <dbReference type="ARBA" id="ARBA00023180"/>
    </source>
</evidence>
<dbReference type="Proteomes" id="UP000504606">
    <property type="component" value="Unplaced"/>
</dbReference>
<dbReference type="GeneID" id="113203015"/>
<dbReference type="PANTHER" id="PTHR43142">
    <property type="entry name" value="CARBOXYLIC ESTER HYDROLASE"/>
    <property type="match status" value="1"/>
</dbReference>
<dbReference type="GO" id="GO:0052689">
    <property type="term" value="F:carboxylic ester hydrolase activity"/>
    <property type="evidence" value="ECO:0007669"/>
    <property type="project" value="UniProtKB-KW"/>
</dbReference>
<dbReference type="PROSITE" id="PS00122">
    <property type="entry name" value="CARBOXYLESTERASE_B_1"/>
    <property type="match status" value="1"/>
</dbReference>